<dbReference type="GO" id="GO:0019825">
    <property type="term" value="F:oxygen binding"/>
    <property type="evidence" value="ECO:0007669"/>
    <property type="project" value="InterPro"/>
</dbReference>
<evidence type="ECO:0000256" key="6">
    <source>
        <dbReference type="ARBA" id="ARBA00044448"/>
    </source>
</evidence>
<dbReference type="GO" id="GO:0020037">
    <property type="term" value="F:heme binding"/>
    <property type="evidence" value="ECO:0007669"/>
    <property type="project" value="InterPro"/>
</dbReference>
<organism evidence="15 16">
    <name type="scientific">Nothobranchius furzeri</name>
    <name type="common">Turquoise killifish</name>
    <dbReference type="NCBI Taxonomy" id="105023"/>
    <lineage>
        <taxon>Eukaryota</taxon>
        <taxon>Metazoa</taxon>
        <taxon>Chordata</taxon>
        <taxon>Craniata</taxon>
        <taxon>Vertebrata</taxon>
        <taxon>Euteleostomi</taxon>
        <taxon>Actinopterygii</taxon>
        <taxon>Neopterygii</taxon>
        <taxon>Teleostei</taxon>
        <taxon>Neoteleostei</taxon>
        <taxon>Acanthomorphata</taxon>
        <taxon>Ovalentaria</taxon>
        <taxon>Atherinomorphae</taxon>
        <taxon>Cyprinodontiformes</taxon>
        <taxon>Nothobranchiidae</taxon>
        <taxon>Nothobranchius</taxon>
    </lineage>
</organism>
<comment type="similarity">
    <text evidence="1 13">Belongs to the globin family.</text>
</comment>
<keyword evidence="16" id="KW-1185">Reference proteome</keyword>
<evidence type="ECO:0000256" key="3">
    <source>
        <dbReference type="ARBA" id="ARBA00022617"/>
    </source>
</evidence>
<sequence length="192" mass="21794">MCSAHYTLCFQMERKQGEVDHLELELDRPIPLTDKERVMIQDSWAKVYQNCEDVGVAILIRLFVNFPSSKQYFSQFKHIEDTRELEQSSQLRKHAHRIMNAINTLVENLDNSEKMASVLKLVGKAHALRHNVDPVYFKILSGVILEVLGEEFPEDVTPAVGSAWTKLLATLCCSLKAVYEEVGWTPQSASTG</sequence>
<evidence type="ECO:0000256" key="1">
    <source>
        <dbReference type="ARBA" id="ARBA00008705"/>
    </source>
</evidence>
<evidence type="ECO:0000313" key="15">
    <source>
        <dbReference type="Ensembl" id="ENSNFUP00015039470.1"/>
    </source>
</evidence>
<evidence type="ECO:0000256" key="5">
    <source>
        <dbReference type="ARBA" id="ARBA00023004"/>
    </source>
</evidence>
<evidence type="ECO:0000256" key="8">
    <source>
        <dbReference type="ARBA" id="ARBA00044562"/>
    </source>
</evidence>
<dbReference type="PANTHER" id="PTHR46783">
    <property type="entry name" value="CYTOGLOBIN"/>
    <property type="match status" value="1"/>
</dbReference>
<evidence type="ECO:0000256" key="12">
    <source>
        <dbReference type="ARBA" id="ARBA00049899"/>
    </source>
</evidence>
<keyword evidence="5" id="KW-0408">Iron</keyword>
<dbReference type="EC" id="1.15.1.1" evidence="2"/>
<evidence type="ECO:0000256" key="10">
    <source>
        <dbReference type="ARBA" id="ARBA00047393"/>
    </source>
</evidence>
<dbReference type="Pfam" id="PF00042">
    <property type="entry name" value="Globin"/>
    <property type="match status" value="1"/>
</dbReference>
<dbReference type="SUPFAM" id="SSF46458">
    <property type="entry name" value="Globin-like"/>
    <property type="match status" value="1"/>
</dbReference>
<dbReference type="InterPro" id="IPR000971">
    <property type="entry name" value="Globin"/>
</dbReference>
<protein>
    <recommendedName>
        <fullName evidence="2">superoxide dismutase</fullName>
        <ecNumber evidence="2">1.15.1.1</ecNumber>
    </recommendedName>
    <alternativeName>
        <fullName evidence="7">Nitrite reductase CYGB</fullName>
    </alternativeName>
    <alternativeName>
        <fullName evidence="9">Pseudoperoxidase CYGB</fullName>
    </alternativeName>
    <alternativeName>
        <fullName evidence="8">Superoxide dismutase CYGB</fullName>
    </alternativeName>
</protein>
<reference evidence="15" key="1">
    <citation type="submission" date="2014-08" db="EMBL/GenBank/DDBJ databases">
        <authorList>
            <person name="Senf B."/>
            <person name="Petzold A."/>
            <person name="Downie B.R."/>
            <person name="Koch P."/>
            <person name="Platzer M."/>
        </authorList>
    </citation>
    <scope>NUCLEOTIDE SEQUENCE [LARGE SCALE GENOMIC DNA]</scope>
    <source>
        <strain evidence="15">GRZ</strain>
    </source>
</reference>
<evidence type="ECO:0000256" key="11">
    <source>
        <dbReference type="ARBA" id="ARBA00048118"/>
    </source>
</evidence>
<evidence type="ECO:0000256" key="13">
    <source>
        <dbReference type="RuleBase" id="RU000356"/>
    </source>
</evidence>
<dbReference type="GO" id="GO:0005506">
    <property type="term" value="F:iron ion binding"/>
    <property type="evidence" value="ECO:0007669"/>
    <property type="project" value="InterPro"/>
</dbReference>
<comment type="catalytic activity">
    <reaction evidence="11">
        <text>Fe(III)-heme b-[protein] + nitric oxide + H2O = Fe(II)-heme b-[protein] + nitrite + 2 H(+)</text>
        <dbReference type="Rhea" id="RHEA:77711"/>
        <dbReference type="Rhea" id="RHEA-COMP:18975"/>
        <dbReference type="Rhea" id="RHEA-COMP:18976"/>
        <dbReference type="ChEBI" id="CHEBI:15377"/>
        <dbReference type="ChEBI" id="CHEBI:15378"/>
        <dbReference type="ChEBI" id="CHEBI:16301"/>
        <dbReference type="ChEBI" id="CHEBI:16480"/>
        <dbReference type="ChEBI" id="CHEBI:55376"/>
        <dbReference type="ChEBI" id="CHEBI:60344"/>
    </reaction>
    <physiologicalReaction direction="right-to-left" evidence="11">
        <dbReference type="Rhea" id="RHEA:77713"/>
    </physiologicalReaction>
</comment>
<keyword evidence="4" id="KW-0479">Metal-binding</keyword>
<dbReference type="Gene3D" id="1.10.490.10">
    <property type="entry name" value="Globins"/>
    <property type="match status" value="1"/>
</dbReference>
<reference evidence="15" key="2">
    <citation type="submission" date="2025-08" db="UniProtKB">
        <authorList>
            <consortium name="Ensembl"/>
        </authorList>
    </citation>
    <scope>IDENTIFICATION</scope>
</reference>
<evidence type="ECO:0000256" key="2">
    <source>
        <dbReference type="ARBA" id="ARBA00012682"/>
    </source>
</evidence>
<dbReference type="InterPro" id="IPR013314">
    <property type="entry name" value="Globin_lamprey/hagfish"/>
</dbReference>
<accession>A0A8C6VTU3</accession>
<dbReference type="PROSITE" id="PS01033">
    <property type="entry name" value="GLOBIN"/>
    <property type="match status" value="1"/>
</dbReference>
<dbReference type="GO" id="GO:0005344">
    <property type="term" value="F:oxygen carrier activity"/>
    <property type="evidence" value="ECO:0007669"/>
    <property type="project" value="UniProtKB-KW"/>
</dbReference>
<dbReference type="Proteomes" id="UP000694548">
    <property type="component" value="Chromosome sgr03"/>
</dbReference>
<dbReference type="GO" id="GO:0004784">
    <property type="term" value="F:superoxide dismutase activity"/>
    <property type="evidence" value="ECO:0007669"/>
    <property type="project" value="UniProtKB-EC"/>
</dbReference>
<comment type="catalytic activity">
    <reaction evidence="6">
        <text>Fe(II)-heme b-[protein] + nitric oxide + O2 = Fe(III)-heme b-[protein] + nitrate</text>
        <dbReference type="Rhea" id="RHEA:78091"/>
        <dbReference type="Rhea" id="RHEA-COMP:18975"/>
        <dbReference type="Rhea" id="RHEA-COMP:18976"/>
        <dbReference type="ChEBI" id="CHEBI:15379"/>
        <dbReference type="ChEBI" id="CHEBI:16480"/>
        <dbReference type="ChEBI" id="CHEBI:17632"/>
        <dbReference type="ChEBI" id="CHEBI:55376"/>
        <dbReference type="ChEBI" id="CHEBI:60344"/>
    </reaction>
    <physiologicalReaction direction="left-to-right" evidence="6">
        <dbReference type="Rhea" id="RHEA:78092"/>
    </physiologicalReaction>
</comment>
<evidence type="ECO:0000256" key="9">
    <source>
        <dbReference type="ARBA" id="ARBA00044569"/>
    </source>
</evidence>
<keyword evidence="3 13" id="KW-0349">Heme</keyword>
<dbReference type="Ensembl" id="ENSNFUT00015041193.1">
    <property type="protein sequence ID" value="ENSNFUP00015039470.1"/>
    <property type="gene ID" value="ENSNFUG00015019006.1"/>
</dbReference>
<dbReference type="InterPro" id="IPR012292">
    <property type="entry name" value="Globin/Proto"/>
</dbReference>
<reference evidence="15" key="3">
    <citation type="submission" date="2025-09" db="UniProtKB">
        <authorList>
            <consortium name="Ensembl"/>
        </authorList>
    </citation>
    <scope>IDENTIFICATION</scope>
</reference>
<evidence type="ECO:0000256" key="4">
    <source>
        <dbReference type="ARBA" id="ARBA00022723"/>
    </source>
</evidence>
<dbReference type="GeneTree" id="ENSGT00940000155004"/>
<evidence type="ECO:0000259" key="14">
    <source>
        <dbReference type="PROSITE" id="PS01033"/>
    </source>
</evidence>
<proteinExistence type="inferred from homology"/>
<dbReference type="AlphaFoldDB" id="A0A8C6VTU3"/>
<dbReference type="PANTHER" id="PTHR46783:SF1">
    <property type="entry name" value="CYTOGLOBIN-1-RELATED"/>
    <property type="match status" value="1"/>
</dbReference>
<dbReference type="InterPro" id="IPR009050">
    <property type="entry name" value="Globin-like_sf"/>
</dbReference>
<comment type="catalytic activity">
    <reaction evidence="12">
        <text>H2O2 + AH2 = A + 2 H2O</text>
        <dbReference type="Rhea" id="RHEA:30275"/>
        <dbReference type="ChEBI" id="CHEBI:13193"/>
        <dbReference type="ChEBI" id="CHEBI:15377"/>
        <dbReference type="ChEBI" id="CHEBI:16240"/>
        <dbReference type="ChEBI" id="CHEBI:17499"/>
    </reaction>
    <physiologicalReaction direction="left-to-right" evidence="12">
        <dbReference type="Rhea" id="RHEA:30276"/>
    </physiologicalReaction>
</comment>
<dbReference type="PRINTS" id="PR01906">
    <property type="entry name" value="FISHGLOBIN"/>
</dbReference>
<feature type="domain" description="Globin" evidence="14">
    <location>
        <begin position="31"/>
        <end position="180"/>
    </location>
</feature>
<name>A0A8C6VTU3_NOTFU</name>
<evidence type="ECO:0000256" key="7">
    <source>
        <dbReference type="ARBA" id="ARBA00044551"/>
    </source>
</evidence>
<evidence type="ECO:0000313" key="16">
    <source>
        <dbReference type="Proteomes" id="UP000694548"/>
    </source>
</evidence>
<comment type="catalytic activity">
    <reaction evidence="10">
        <text>2 superoxide + 2 H(+) = H2O2 + O2</text>
        <dbReference type="Rhea" id="RHEA:20696"/>
        <dbReference type="ChEBI" id="CHEBI:15378"/>
        <dbReference type="ChEBI" id="CHEBI:15379"/>
        <dbReference type="ChEBI" id="CHEBI:16240"/>
        <dbReference type="ChEBI" id="CHEBI:18421"/>
        <dbReference type="EC" id="1.15.1.1"/>
    </reaction>
    <physiologicalReaction direction="left-to-right" evidence="10">
        <dbReference type="Rhea" id="RHEA:20697"/>
    </physiologicalReaction>
</comment>
<keyword evidence="13" id="KW-0561">Oxygen transport</keyword>
<keyword evidence="13" id="KW-0813">Transport</keyword>
<gene>
    <name evidence="15" type="primary">CYGB</name>
</gene>